<feature type="region of interest" description="Disordered" evidence="1">
    <location>
        <begin position="256"/>
        <end position="286"/>
    </location>
</feature>
<comment type="caution">
    <text evidence="3">The sequence shown here is derived from an EMBL/GenBank/DDBJ whole genome shotgun (WGS) entry which is preliminary data.</text>
</comment>
<dbReference type="EMBL" id="BAABUK010000002">
    <property type="protein sequence ID" value="GAA5806682.1"/>
    <property type="molecule type" value="Genomic_DNA"/>
</dbReference>
<gene>
    <name evidence="3" type="ORF">MFLAVUS_000030</name>
</gene>
<proteinExistence type="predicted"/>
<evidence type="ECO:0000256" key="1">
    <source>
        <dbReference type="SAM" id="MobiDB-lite"/>
    </source>
</evidence>
<evidence type="ECO:0000313" key="4">
    <source>
        <dbReference type="Proteomes" id="UP001473302"/>
    </source>
</evidence>
<name>A0ABP9YII9_9FUNG</name>
<dbReference type="Proteomes" id="UP001473302">
    <property type="component" value="Unassembled WGS sequence"/>
</dbReference>
<accession>A0ABP9YII9</accession>
<keyword evidence="2" id="KW-0732">Signal</keyword>
<sequence>MDKVIIVIVGIALDLVCPAPVSSSPCLNGENLSIWFSTFSCPQVVADTFFPARSYGVKNAERPITLLLAHHHFYYVQFKCTPTGRLKTFFKPASNMDHHRLRKSYPDICSKDDYSILYRNRSYFLCLRLVFINSLQMRVNYNNWSFLDAVRSYKESNSEQSALLKMKEDLEDIFTDINNGPKMRQKGTLFLQKLSEQDSKASNILPASSSLQSQVINMNDHNNNTINTTISPNIFNVFDDDTSVGVLGSSHISAAGPSSLAVDSDPDSDREFNSRESTPSSTSSKESKEVSNKFYLIHDGASYEYKLNKDSVRWLAKGYDVSNAFFKYRDFAISKAEDSKNLNKHEQLALDGIMLIDNQFHNTDVVDFEKVDDILDDINRVEYFVHDPIQPQKLPTLSSFAFDMANKKINSDKIFNDIRRYEPGHDDNSPLCDVLKSLANTFCADFSTNDLNEATLVHDTIDIFLKAYFPNTTLMKSIGADSMIKVSSERFSRLDPSLSSCGKRADFSVVSNKSNHLLFTLEAKANKTKYIDDLIKLCRELKDSIKSIHDGGYAGIPLCGIVMKGSSCDVYVMDHKYDGLYRVVLLKRFHLPRDCYDMNQLVSIFPLFDKLKSIVGTSARMLRNSPVAAARIPEDIVSMHTSIIVRAPKRSLDINDPNVRNARRRLFPPK</sequence>
<evidence type="ECO:0000256" key="2">
    <source>
        <dbReference type="SAM" id="SignalP"/>
    </source>
</evidence>
<keyword evidence="4" id="KW-1185">Reference proteome</keyword>
<evidence type="ECO:0000313" key="3">
    <source>
        <dbReference type="EMBL" id="GAA5806682.1"/>
    </source>
</evidence>
<organism evidence="3 4">
    <name type="scientific">Mucor flavus</name>
    <dbReference type="NCBI Taxonomy" id="439312"/>
    <lineage>
        <taxon>Eukaryota</taxon>
        <taxon>Fungi</taxon>
        <taxon>Fungi incertae sedis</taxon>
        <taxon>Mucoromycota</taxon>
        <taxon>Mucoromycotina</taxon>
        <taxon>Mucoromycetes</taxon>
        <taxon>Mucorales</taxon>
        <taxon>Mucorineae</taxon>
        <taxon>Mucoraceae</taxon>
        <taxon>Mucor</taxon>
    </lineage>
</organism>
<reference evidence="3 4" key="1">
    <citation type="submission" date="2024-04" db="EMBL/GenBank/DDBJ databases">
        <title>genome sequences of Mucor flavus KT1a and Helicostylum pulchrum KT1b strains isolated from the surface of a dry-aged beef.</title>
        <authorList>
            <person name="Toyotome T."/>
            <person name="Hosono M."/>
            <person name="Torimaru M."/>
            <person name="Fukuda K."/>
            <person name="Mikami N."/>
        </authorList>
    </citation>
    <scope>NUCLEOTIDE SEQUENCE [LARGE SCALE GENOMIC DNA]</scope>
    <source>
        <strain evidence="3 4">KT1a</strain>
    </source>
</reference>
<feature type="chain" id="PRO_5046457337" evidence="2">
    <location>
        <begin position="24"/>
        <end position="670"/>
    </location>
</feature>
<protein>
    <submittedName>
        <fullName evidence="3">Uncharacterized protein</fullName>
    </submittedName>
</protein>
<feature type="compositionally biased region" description="Low complexity" evidence="1">
    <location>
        <begin position="275"/>
        <end position="284"/>
    </location>
</feature>
<feature type="signal peptide" evidence="2">
    <location>
        <begin position="1"/>
        <end position="23"/>
    </location>
</feature>